<protein>
    <submittedName>
        <fullName evidence="1">Uncharacterized protein</fullName>
    </submittedName>
</protein>
<keyword evidence="2" id="KW-1185">Reference proteome</keyword>
<dbReference type="KEGG" id="pkb:B4V02_04695"/>
<accession>A0A222WII7</accession>
<evidence type="ECO:0000313" key="1">
    <source>
        <dbReference type="EMBL" id="ASR46035.1"/>
    </source>
</evidence>
<sequence>MKENPEHSCSGFSARMAYDHCESRKSASSRGRFHPGLYEGVFFDKQKTASSKITGDLLFVVHKVCGLLTSIC</sequence>
<reference evidence="1 2" key="1">
    <citation type="submission" date="2017-03" db="EMBL/GenBank/DDBJ databases">
        <title>Complete genome sequence of Paenibacillus Kribbensis producing bioflocculants.</title>
        <authorList>
            <person name="Lee H.-G."/>
            <person name="Oh H.-M."/>
        </authorList>
    </citation>
    <scope>NUCLEOTIDE SEQUENCE [LARGE SCALE GENOMIC DNA]</scope>
    <source>
        <strain evidence="1 2">AM49</strain>
    </source>
</reference>
<dbReference type="EMBL" id="CP020028">
    <property type="protein sequence ID" value="ASR46035.1"/>
    <property type="molecule type" value="Genomic_DNA"/>
</dbReference>
<gene>
    <name evidence="1" type="ORF">B4V02_04695</name>
</gene>
<evidence type="ECO:0000313" key="2">
    <source>
        <dbReference type="Proteomes" id="UP000214666"/>
    </source>
</evidence>
<name>A0A222WII7_9BACL</name>
<dbReference type="AlphaFoldDB" id="A0A222WII7"/>
<proteinExistence type="predicted"/>
<dbReference type="Proteomes" id="UP000214666">
    <property type="component" value="Chromosome"/>
</dbReference>
<organism evidence="1 2">
    <name type="scientific">Paenibacillus kribbensis</name>
    <dbReference type="NCBI Taxonomy" id="172713"/>
    <lineage>
        <taxon>Bacteria</taxon>
        <taxon>Bacillati</taxon>
        <taxon>Bacillota</taxon>
        <taxon>Bacilli</taxon>
        <taxon>Bacillales</taxon>
        <taxon>Paenibacillaceae</taxon>
        <taxon>Paenibacillus</taxon>
    </lineage>
</organism>